<sequence length="296" mass="34797">MTTVIECPTCNWQPDGEPHWTCTCGYSWNTFETRAKCPKCNTQWETTSCPGCGKSSPHNDWYFDSSIPKEPDTPEIAELKKRKKKLEERLISLGIKNYRVSHLPYLDYSKEEFQRPYDVGCRLIILNAISYSVHNLDDRPKIIEWLKKEKLWEQVSNNEINFLNQSKPNEDVLLDLSWKIESSILLGWVLNLFDNLHDITQECSDEVMDAFESKIPELGAETKDFLRDLKFRPLDQIYEENLLNELATTYFRDLMFSGKSDETQIDRVVSFERHQTLNWVRKFQGINEWDDTDTST</sequence>
<evidence type="ECO:0000313" key="1">
    <source>
        <dbReference type="EMBL" id="MDR6785109.1"/>
    </source>
</evidence>
<proteinExistence type="predicted"/>
<accession>A0ACC6L0I3</accession>
<protein>
    <submittedName>
        <fullName evidence="1">RNA polymerase subunit RPABC4/transcription elongation factor Spt4</fullName>
    </submittedName>
</protein>
<name>A0ACC6L0I3_9SPHI</name>
<organism evidence="1 2">
    <name type="scientific">Pedobacter africanus</name>
    <dbReference type="NCBI Taxonomy" id="151894"/>
    <lineage>
        <taxon>Bacteria</taxon>
        <taxon>Pseudomonadati</taxon>
        <taxon>Bacteroidota</taxon>
        <taxon>Sphingobacteriia</taxon>
        <taxon>Sphingobacteriales</taxon>
        <taxon>Sphingobacteriaceae</taxon>
        <taxon>Pedobacter</taxon>
    </lineage>
</organism>
<keyword evidence="2" id="KW-1185">Reference proteome</keyword>
<keyword evidence="1" id="KW-0648">Protein biosynthesis</keyword>
<evidence type="ECO:0000313" key="2">
    <source>
        <dbReference type="Proteomes" id="UP001246858"/>
    </source>
</evidence>
<dbReference type="Proteomes" id="UP001246858">
    <property type="component" value="Unassembled WGS sequence"/>
</dbReference>
<keyword evidence="1" id="KW-0251">Elongation factor</keyword>
<comment type="caution">
    <text evidence="1">The sequence shown here is derived from an EMBL/GenBank/DDBJ whole genome shotgun (WGS) entry which is preliminary data.</text>
</comment>
<gene>
    <name evidence="1" type="ORF">J2X78_003683</name>
</gene>
<dbReference type="EMBL" id="JAVDTF010000003">
    <property type="protein sequence ID" value="MDR6785109.1"/>
    <property type="molecule type" value="Genomic_DNA"/>
</dbReference>
<reference evidence="1" key="1">
    <citation type="submission" date="2023-07" db="EMBL/GenBank/DDBJ databases">
        <title>Sorghum-associated microbial communities from plants grown in Nebraska, USA.</title>
        <authorList>
            <person name="Schachtman D."/>
        </authorList>
    </citation>
    <scope>NUCLEOTIDE SEQUENCE</scope>
    <source>
        <strain evidence="1">2697</strain>
    </source>
</reference>